<sequence>MIKVAIYDTIRELYFNKGLSKREIAKRLMIHRNTVTRAIEREDNKYLLTVEKEKPVNGEFIERIKVMVLENKAKGKKERLTKTRMHQLLQEEGYKGSYSAFTHQVRIIEEELGVNQKEAHVKLDYGNGVLQVDFGEMIVMDEGYPRKVMVFCAKLSKEKVEFVQAYPRQSTEFFFDGLIRAFDFYGGIPRKIIFDNLKPAVKEVLSGSERILQDEFLRFKSFYCFEAEFCGPGKGNEKGLVENLVKYVRNNYFLSYIDFKGFDKLNEKLYAECWDKMHTKKIDGITWFKTLNEARKDYFLPLKGHYDHARLTTAKINTYQLAHIDRNRYSVPTAYVGKKVDVKIYPFKIKIIYKGEQIAEHQRLFSKNKDSLEPYHFLDLLMKKARAYDDALVIKQWKLPKEFDNYHRMLQATTKSKSKGTREFINILKLTKSYGIGKIVSILKELDKSNRYSYEEVLSLLRYREDKIIKKTISKDILEAMGAPDIQSSSPNISQYDILLEGGENVERRAIQ</sequence>
<reference evidence="2 3" key="1">
    <citation type="submission" date="2019-03" db="EMBL/GenBank/DDBJ databases">
        <title>Genomic Encyclopedia of Type Strains, Phase IV (KMG-IV): sequencing the most valuable type-strain genomes for metagenomic binning, comparative biology and taxonomic classification.</title>
        <authorList>
            <person name="Goeker M."/>
        </authorList>
    </citation>
    <scope>NUCLEOTIDE SEQUENCE [LARGE SCALE GENOMIC DNA]</scope>
    <source>
        <strain evidence="2 3">DSM 26752</strain>
    </source>
</reference>
<dbReference type="PANTHER" id="PTHR35004:SF7">
    <property type="entry name" value="INTEGRASE PROTEIN"/>
    <property type="match status" value="1"/>
</dbReference>
<evidence type="ECO:0000313" key="2">
    <source>
        <dbReference type="EMBL" id="TCS85593.1"/>
    </source>
</evidence>
<dbReference type="GO" id="GO:0015074">
    <property type="term" value="P:DNA integration"/>
    <property type="evidence" value="ECO:0007669"/>
    <property type="project" value="InterPro"/>
</dbReference>
<proteinExistence type="predicted"/>
<dbReference type="SUPFAM" id="SSF53098">
    <property type="entry name" value="Ribonuclease H-like"/>
    <property type="match status" value="1"/>
</dbReference>
<dbReference type="Gene3D" id="1.10.10.60">
    <property type="entry name" value="Homeodomain-like"/>
    <property type="match status" value="1"/>
</dbReference>
<dbReference type="OrthoDB" id="92877at2"/>
<dbReference type="InterPro" id="IPR001584">
    <property type="entry name" value="Integrase_cat-core"/>
</dbReference>
<feature type="domain" description="Integrase catalytic" evidence="1">
    <location>
        <begin position="116"/>
        <end position="315"/>
    </location>
</feature>
<evidence type="ECO:0000313" key="3">
    <source>
        <dbReference type="Proteomes" id="UP000294567"/>
    </source>
</evidence>
<dbReference type="Pfam" id="PF22483">
    <property type="entry name" value="Mu-transpos_C_2"/>
    <property type="match status" value="1"/>
</dbReference>
<dbReference type="AlphaFoldDB" id="A0A4R3KP05"/>
<dbReference type="RefSeq" id="WP_158280067.1">
    <property type="nucleotide sequence ID" value="NZ_CP068564.1"/>
</dbReference>
<protein>
    <submittedName>
        <fullName evidence="2">Transposase</fullName>
    </submittedName>
</protein>
<dbReference type="PANTHER" id="PTHR35004">
    <property type="entry name" value="TRANSPOSASE RV3428C-RELATED"/>
    <property type="match status" value="1"/>
</dbReference>
<organism evidence="2 3">
    <name type="scientific">Keratinibaculum paraultunense</name>
    <dbReference type="NCBI Taxonomy" id="1278232"/>
    <lineage>
        <taxon>Bacteria</taxon>
        <taxon>Bacillati</taxon>
        <taxon>Bacillota</taxon>
        <taxon>Tissierellia</taxon>
        <taxon>Tissierellales</taxon>
        <taxon>Tepidimicrobiaceae</taxon>
        <taxon>Keratinibaculum</taxon>
    </lineage>
</organism>
<gene>
    <name evidence="2" type="ORF">EDD65_1202</name>
</gene>
<dbReference type="PROSITE" id="PS50994">
    <property type="entry name" value="INTEGRASE"/>
    <property type="match status" value="1"/>
</dbReference>
<keyword evidence="3" id="KW-1185">Reference proteome</keyword>
<comment type="caution">
    <text evidence="2">The sequence shown here is derived from an EMBL/GenBank/DDBJ whole genome shotgun (WGS) entry which is preliminary data.</text>
</comment>
<dbReference type="NCBIfam" id="NF033546">
    <property type="entry name" value="transpos_IS21"/>
    <property type="match status" value="1"/>
</dbReference>
<name>A0A4R3KP05_9FIRM</name>
<accession>A0A4R3KP05</accession>
<dbReference type="Proteomes" id="UP000294567">
    <property type="component" value="Unassembled WGS sequence"/>
</dbReference>
<dbReference type="InterPro" id="IPR012337">
    <property type="entry name" value="RNaseH-like_sf"/>
</dbReference>
<dbReference type="EMBL" id="SMAE01000020">
    <property type="protein sequence ID" value="TCS85593.1"/>
    <property type="molecule type" value="Genomic_DNA"/>
</dbReference>
<evidence type="ECO:0000259" key="1">
    <source>
        <dbReference type="PROSITE" id="PS50994"/>
    </source>
</evidence>
<dbReference type="InterPro" id="IPR054353">
    <property type="entry name" value="IstA-like_C"/>
</dbReference>